<organism evidence="2 4">
    <name type="scientific">Miscanthus lutarioriparius</name>
    <dbReference type="NCBI Taxonomy" id="422564"/>
    <lineage>
        <taxon>Eukaryota</taxon>
        <taxon>Viridiplantae</taxon>
        <taxon>Streptophyta</taxon>
        <taxon>Embryophyta</taxon>
        <taxon>Tracheophyta</taxon>
        <taxon>Spermatophyta</taxon>
        <taxon>Magnoliopsida</taxon>
        <taxon>Liliopsida</taxon>
        <taxon>Poales</taxon>
        <taxon>Poaceae</taxon>
        <taxon>PACMAD clade</taxon>
        <taxon>Panicoideae</taxon>
        <taxon>Andropogonodae</taxon>
        <taxon>Andropogoneae</taxon>
        <taxon>Saccharinae</taxon>
        <taxon>Miscanthus</taxon>
    </lineage>
</organism>
<reference evidence="2" key="1">
    <citation type="submission" date="2020-10" db="EMBL/GenBank/DDBJ databases">
        <authorList>
            <person name="Han B."/>
            <person name="Lu T."/>
            <person name="Zhao Q."/>
            <person name="Huang X."/>
            <person name="Zhao Y."/>
        </authorList>
    </citation>
    <scope>NUCLEOTIDE SEQUENCE</scope>
</reference>
<feature type="compositionally biased region" description="Basic and acidic residues" evidence="1">
    <location>
        <begin position="1"/>
        <end position="12"/>
    </location>
</feature>
<evidence type="ECO:0000313" key="3">
    <source>
        <dbReference type="EMBL" id="CAD6334370.1"/>
    </source>
</evidence>
<comment type="caution">
    <text evidence="2">The sequence shown here is derived from an EMBL/GenBank/DDBJ whole genome shotgun (WGS) entry which is preliminary data.</text>
</comment>
<sequence>MVETAQGHDKETTPGPVKATKRIKKLKASKHNLGTSNSGAIEGDADPSLSSLNHCRYDNSLSLFSRSPLYQILLTGLLTKKFVNLLQGAEDGTLDLNKAAETCLLTGQAQAHAGSGQAEAACLIYF</sequence>
<evidence type="ECO:0000313" key="2">
    <source>
        <dbReference type="EMBL" id="CAD6334367.1"/>
    </source>
</evidence>
<dbReference type="Proteomes" id="UP000604825">
    <property type="component" value="Unassembled WGS sequence"/>
</dbReference>
<dbReference type="InterPro" id="IPR015633">
    <property type="entry name" value="E2F"/>
</dbReference>
<dbReference type="PANTHER" id="PTHR12081:SF89">
    <property type="entry name" value="OS04G0112200 PROTEIN"/>
    <property type="match status" value="1"/>
</dbReference>
<evidence type="ECO:0000256" key="1">
    <source>
        <dbReference type="SAM" id="MobiDB-lite"/>
    </source>
</evidence>
<dbReference type="GO" id="GO:0000981">
    <property type="term" value="F:DNA-binding transcription factor activity, RNA polymerase II-specific"/>
    <property type="evidence" value="ECO:0007669"/>
    <property type="project" value="TreeGrafter"/>
</dbReference>
<feature type="region of interest" description="Disordered" evidence="1">
    <location>
        <begin position="1"/>
        <end position="46"/>
    </location>
</feature>
<dbReference type="EMBL" id="CAJGYO010000017">
    <property type="protein sequence ID" value="CAD6334367.1"/>
    <property type="molecule type" value="Genomic_DNA"/>
</dbReference>
<feature type="compositionally biased region" description="Basic residues" evidence="1">
    <location>
        <begin position="19"/>
        <end position="30"/>
    </location>
</feature>
<dbReference type="GO" id="GO:0000978">
    <property type="term" value="F:RNA polymerase II cis-regulatory region sequence-specific DNA binding"/>
    <property type="evidence" value="ECO:0007669"/>
    <property type="project" value="InterPro"/>
</dbReference>
<dbReference type="EMBL" id="CAJGYO010000017">
    <property type="protein sequence ID" value="CAD6334370.1"/>
    <property type="molecule type" value="Genomic_DNA"/>
</dbReference>
<keyword evidence="4" id="KW-1185">Reference proteome</keyword>
<proteinExistence type="predicted"/>
<evidence type="ECO:0000313" key="4">
    <source>
        <dbReference type="Proteomes" id="UP000604825"/>
    </source>
</evidence>
<name>A0A811RWN9_9POAL</name>
<dbReference type="GO" id="GO:0090575">
    <property type="term" value="C:RNA polymerase II transcription regulator complex"/>
    <property type="evidence" value="ECO:0007669"/>
    <property type="project" value="TreeGrafter"/>
</dbReference>
<dbReference type="AlphaFoldDB" id="A0A811RWN9"/>
<accession>A0A811RWN9</accession>
<dbReference type="PANTHER" id="PTHR12081">
    <property type="entry name" value="TRANSCRIPTION FACTOR E2F"/>
    <property type="match status" value="1"/>
</dbReference>
<gene>
    <name evidence="2" type="ORF">NCGR_LOCUS58465</name>
    <name evidence="3" type="ORF">NCGR_LOCUS58468</name>
</gene>
<protein>
    <submittedName>
        <fullName evidence="2">Uncharacterized protein</fullName>
    </submittedName>
</protein>
<dbReference type="OrthoDB" id="1743261at2759"/>